<dbReference type="OrthoDB" id="10039611at2759"/>
<evidence type="ECO:0000313" key="1">
    <source>
        <dbReference type="EMBL" id="GBP90526.1"/>
    </source>
</evidence>
<dbReference type="Gene3D" id="3.30.420.10">
    <property type="entry name" value="Ribonuclease H-like superfamily/Ribonuclease H"/>
    <property type="match status" value="1"/>
</dbReference>
<gene>
    <name evidence="1" type="ORF">EVAR_68903_1</name>
</gene>
<dbReference type="PANTHER" id="PTHR33939">
    <property type="entry name" value="PROTEIN CBG22215"/>
    <property type="match status" value="1"/>
</dbReference>
<protein>
    <recommendedName>
        <fullName evidence="3">Tc1-like transposase DDE domain-containing protein</fullName>
    </recommendedName>
</protein>
<keyword evidence="2" id="KW-1185">Reference proteome</keyword>
<name>A0A4C1ZPY4_EUMVA</name>
<dbReference type="InterPro" id="IPR036397">
    <property type="entry name" value="RNaseH_sf"/>
</dbReference>
<dbReference type="PANTHER" id="PTHR33939:SF1">
    <property type="entry name" value="DUF4371 DOMAIN-CONTAINING PROTEIN"/>
    <property type="match status" value="1"/>
</dbReference>
<reference evidence="1 2" key="1">
    <citation type="journal article" date="2019" name="Commun. Biol.">
        <title>The bagworm genome reveals a unique fibroin gene that provides high tensile strength.</title>
        <authorList>
            <person name="Kono N."/>
            <person name="Nakamura H."/>
            <person name="Ohtoshi R."/>
            <person name="Tomita M."/>
            <person name="Numata K."/>
            <person name="Arakawa K."/>
        </authorList>
    </citation>
    <scope>NUCLEOTIDE SEQUENCE [LARGE SCALE GENOMIC DNA]</scope>
</reference>
<dbReference type="EMBL" id="BGZK01002088">
    <property type="protein sequence ID" value="GBP90526.1"/>
    <property type="molecule type" value="Genomic_DNA"/>
</dbReference>
<dbReference type="Proteomes" id="UP000299102">
    <property type="component" value="Unassembled WGS sequence"/>
</dbReference>
<dbReference type="AlphaFoldDB" id="A0A4C1ZPY4"/>
<evidence type="ECO:0008006" key="3">
    <source>
        <dbReference type="Google" id="ProtNLM"/>
    </source>
</evidence>
<sequence length="143" mass="16659">MGLKAPSGKRRRHNISHIDSEKDFVDGGLLMVELKKNTKDYHHETYAAHFKEWLKGIFPKLKNNSVLLLDNAPYHLRRLEQILTIEWWKAKIIDWLTSKNINFEEKIIKAPLLEIVKREKSNYQSNVLYIAVDNLAATAPLPL</sequence>
<evidence type="ECO:0000313" key="2">
    <source>
        <dbReference type="Proteomes" id="UP000299102"/>
    </source>
</evidence>
<proteinExistence type="predicted"/>
<accession>A0A4C1ZPY4</accession>
<dbReference type="GO" id="GO:0003676">
    <property type="term" value="F:nucleic acid binding"/>
    <property type="evidence" value="ECO:0007669"/>
    <property type="project" value="InterPro"/>
</dbReference>
<organism evidence="1 2">
    <name type="scientific">Eumeta variegata</name>
    <name type="common">Bagworm moth</name>
    <name type="synonym">Eumeta japonica</name>
    <dbReference type="NCBI Taxonomy" id="151549"/>
    <lineage>
        <taxon>Eukaryota</taxon>
        <taxon>Metazoa</taxon>
        <taxon>Ecdysozoa</taxon>
        <taxon>Arthropoda</taxon>
        <taxon>Hexapoda</taxon>
        <taxon>Insecta</taxon>
        <taxon>Pterygota</taxon>
        <taxon>Neoptera</taxon>
        <taxon>Endopterygota</taxon>
        <taxon>Lepidoptera</taxon>
        <taxon>Glossata</taxon>
        <taxon>Ditrysia</taxon>
        <taxon>Tineoidea</taxon>
        <taxon>Psychidae</taxon>
        <taxon>Oiketicinae</taxon>
        <taxon>Eumeta</taxon>
    </lineage>
</organism>
<comment type="caution">
    <text evidence="1">The sequence shown here is derived from an EMBL/GenBank/DDBJ whole genome shotgun (WGS) entry which is preliminary data.</text>
</comment>